<feature type="compositionally biased region" description="Basic residues" evidence="1">
    <location>
        <begin position="83"/>
        <end position="98"/>
    </location>
</feature>
<name>A0A9J6E7Y1_RHIMP</name>
<sequence>MLKSDTEDSTDVDDLDYKEKAKLLNLSSGILRERLLESDTDDSNDPTWEENTKWPRSSTGVPQKTTLRSNAESGQNALSRQPEKKKGRGPGRPKKKVWRGSVSVIHKPCEEEKNTQAVKGCKETPKTVMTSSNSTRQAERQVEEPYRETRIFAPLFRRPVCKRLREKCSVTGCPHADEAQSPTGLWLFALPDKTNEAELYSEWLRHVPIDDSINRPLSPRKNLNPQQLAAAQELQPPTTPVVGQESKCETSADVGVECHSVTPSGAAHKLQSMTASALIAMVQEPRSMTPVDDSSVSQPVKTNEEATKLQSTTTTTIIQQQHSMTSAAVTAEAQCLMAGGVAQESQPVATSIMGQELQSLSSADATSKSKPVGTEEAQNLHSTISATIARKSKSVTLADVGAETQPMMTAGVGQGSQCTCAASVMQASQSTTFDYDVNLQSQPVAIDKLVQKSWTAITASGAEESHCTTSANVTAETESKIAEVTQELQPTGTAIMVQESQCMAFENVSSEPPPVETDGETQKLEFAINSALVQELHSVASADIAAQTLSMTSAGVAQKSQSTAASGAAVDCDQHSKGSCESQSTATFADQGVESRSTEAAGTANGTQCTTGAAMSQEPESMDLVNTPSALPDAAEVQIMTTHPEVEESRFTATAATGLQSVMATSMKRKPQSGTVVDGDMDSVRASGAARESQSAMMKEPQLQALSDVLASTLTITAAPKACKTESSTAAAMVQEPGSVTLRDIIIEPKMVIAPRVAQESHYMTISGVDLKTATTVVKKQKLQPTTFR</sequence>
<feature type="region of interest" description="Disordered" evidence="1">
    <location>
        <begin position="572"/>
        <end position="618"/>
    </location>
</feature>
<reference evidence="2" key="1">
    <citation type="journal article" date="2020" name="Cell">
        <title>Large-Scale Comparative Analyses of Tick Genomes Elucidate Their Genetic Diversity and Vector Capacities.</title>
        <authorList>
            <consortium name="Tick Genome and Microbiome Consortium (TIGMIC)"/>
            <person name="Jia N."/>
            <person name="Wang J."/>
            <person name="Shi W."/>
            <person name="Du L."/>
            <person name="Sun Y."/>
            <person name="Zhan W."/>
            <person name="Jiang J.F."/>
            <person name="Wang Q."/>
            <person name="Zhang B."/>
            <person name="Ji P."/>
            <person name="Bell-Sakyi L."/>
            <person name="Cui X.M."/>
            <person name="Yuan T.T."/>
            <person name="Jiang B.G."/>
            <person name="Yang W.F."/>
            <person name="Lam T.T."/>
            <person name="Chang Q.C."/>
            <person name="Ding S.J."/>
            <person name="Wang X.J."/>
            <person name="Zhu J.G."/>
            <person name="Ruan X.D."/>
            <person name="Zhao L."/>
            <person name="Wei J.T."/>
            <person name="Ye R.Z."/>
            <person name="Que T.C."/>
            <person name="Du C.H."/>
            <person name="Zhou Y.H."/>
            <person name="Cheng J.X."/>
            <person name="Dai P.F."/>
            <person name="Guo W.B."/>
            <person name="Han X.H."/>
            <person name="Huang E.J."/>
            <person name="Li L.F."/>
            <person name="Wei W."/>
            <person name="Gao Y.C."/>
            <person name="Liu J.Z."/>
            <person name="Shao H.Z."/>
            <person name="Wang X."/>
            <person name="Wang C.C."/>
            <person name="Yang T.C."/>
            <person name="Huo Q.B."/>
            <person name="Li W."/>
            <person name="Chen H.Y."/>
            <person name="Chen S.E."/>
            <person name="Zhou L.G."/>
            <person name="Ni X.B."/>
            <person name="Tian J.H."/>
            <person name="Sheng Y."/>
            <person name="Liu T."/>
            <person name="Pan Y.S."/>
            <person name="Xia L.Y."/>
            <person name="Li J."/>
            <person name="Zhao F."/>
            <person name="Cao W.C."/>
        </authorList>
    </citation>
    <scope>NUCLEOTIDE SEQUENCE</scope>
    <source>
        <strain evidence="2">Rmic-2018</strain>
    </source>
</reference>
<keyword evidence="3" id="KW-1185">Reference proteome</keyword>
<protein>
    <submittedName>
        <fullName evidence="2">Uncharacterized protein</fullName>
    </submittedName>
</protein>
<feature type="region of interest" description="Disordered" evidence="1">
    <location>
        <begin position="35"/>
        <end position="99"/>
    </location>
</feature>
<dbReference type="EMBL" id="JABSTU010000005">
    <property type="protein sequence ID" value="KAH8030332.1"/>
    <property type="molecule type" value="Genomic_DNA"/>
</dbReference>
<feature type="region of interest" description="Disordered" evidence="1">
    <location>
        <begin position="287"/>
        <end position="308"/>
    </location>
</feature>
<proteinExistence type="predicted"/>
<feature type="compositionally biased region" description="Polar residues" evidence="1">
    <location>
        <begin position="54"/>
        <end position="79"/>
    </location>
</feature>
<feature type="compositionally biased region" description="Polar residues" evidence="1">
    <location>
        <begin position="579"/>
        <end position="614"/>
    </location>
</feature>
<dbReference type="VEuPathDB" id="VectorBase:LOC119164094"/>
<dbReference type="AlphaFoldDB" id="A0A9J6E7Y1"/>
<evidence type="ECO:0000256" key="1">
    <source>
        <dbReference type="SAM" id="MobiDB-lite"/>
    </source>
</evidence>
<accession>A0A9J6E7Y1</accession>
<feature type="compositionally biased region" description="Acidic residues" evidence="1">
    <location>
        <begin position="38"/>
        <end position="48"/>
    </location>
</feature>
<evidence type="ECO:0000313" key="3">
    <source>
        <dbReference type="Proteomes" id="UP000821866"/>
    </source>
</evidence>
<evidence type="ECO:0000313" key="2">
    <source>
        <dbReference type="EMBL" id="KAH8030332.1"/>
    </source>
</evidence>
<comment type="caution">
    <text evidence="2">The sequence shown here is derived from an EMBL/GenBank/DDBJ whole genome shotgun (WGS) entry which is preliminary data.</text>
</comment>
<gene>
    <name evidence="2" type="ORF">HPB51_006764</name>
</gene>
<feature type="compositionally biased region" description="Polar residues" evidence="1">
    <location>
        <begin position="292"/>
        <end position="301"/>
    </location>
</feature>
<dbReference type="Proteomes" id="UP000821866">
    <property type="component" value="Chromosome 3"/>
</dbReference>
<organism evidence="2 3">
    <name type="scientific">Rhipicephalus microplus</name>
    <name type="common">Cattle tick</name>
    <name type="synonym">Boophilus microplus</name>
    <dbReference type="NCBI Taxonomy" id="6941"/>
    <lineage>
        <taxon>Eukaryota</taxon>
        <taxon>Metazoa</taxon>
        <taxon>Ecdysozoa</taxon>
        <taxon>Arthropoda</taxon>
        <taxon>Chelicerata</taxon>
        <taxon>Arachnida</taxon>
        <taxon>Acari</taxon>
        <taxon>Parasitiformes</taxon>
        <taxon>Ixodida</taxon>
        <taxon>Ixodoidea</taxon>
        <taxon>Ixodidae</taxon>
        <taxon>Rhipicephalinae</taxon>
        <taxon>Rhipicephalus</taxon>
        <taxon>Boophilus</taxon>
    </lineage>
</organism>
<reference evidence="2" key="2">
    <citation type="submission" date="2021-09" db="EMBL/GenBank/DDBJ databases">
        <authorList>
            <person name="Jia N."/>
            <person name="Wang J."/>
            <person name="Shi W."/>
            <person name="Du L."/>
            <person name="Sun Y."/>
            <person name="Zhan W."/>
            <person name="Jiang J."/>
            <person name="Wang Q."/>
            <person name="Zhang B."/>
            <person name="Ji P."/>
            <person name="Sakyi L.B."/>
            <person name="Cui X."/>
            <person name="Yuan T."/>
            <person name="Jiang B."/>
            <person name="Yang W."/>
            <person name="Lam T.T.-Y."/>
            <person name="Chang Q."/>
            <person name="Ding S."/>
            <person name="Wang X."/>
            <person name="Zhu J."/>
            <person name="Ruan X."/>
            <person name="Zhao L."/>
            <person name="Wei J."/>
            <person name="Que T."/>
            <person name="Du C."/>
            <person name="Cheng J."/>
            <person name="Dai P."/>
            <person name="Han X."/>
            <person name="Huang E."/>
            <person name="Gao Y."/>
            <person name="Liu J."/>
            <person name="Shao H."/>
            <person name="Ye R."/>
            <person name="Li L."/>
            <person name="Wei W."/>
            <person name="Wang X."/>
            <person name="Wang C."/>
            <person name="Huo Q."/>
            <person name="Li W."/>
            <person name="Guo W."/>
            <person name="Chen H."/>
            <person name="Chen S."/>
            <person name="Zhou L."/>
            <person name="Zhou L."/>
            <person name="Ni X."/>
            <person name="Tian J."/>
            <person name="Zhou Y."/>
            <person name="Sheng Y."/>
            <person name="Liu T."/>
            <person name="Pan Y."/>
            <person name="Xia L."/>
            <person name="Li J."/>
            <person name="Zhao F."/>
            <person name="Cao W."/>
        </authorList>
    </citation>
    <scope>NUCLEOTIDE SEQUENCE</scope>
    <source>
        <strain evidence="2">Rmic-2018</strain>
        <tissue evidence="2">Larvae</tissue>
    </source>
</reference>